<dbReference type="Proteomes" id="UP000321230">
    <property type="component" value="Unassembled WGS sequence"/>
</dbReference>
<evidence type="ECO:0000313" key="2">
    <source>
        <dbReference type="Proteomes" id="UP000321230"/>
    </source>
</evidence>
<dbReference type="AlphaFoldDB" id="A0A511AXI3"/>
<dbReference type="OrthoDB" id="8437129at2"/>
<sequence>MRVVFPLIAQRHQTLHALPIALEMAIRHADVEVHVACLTQSHMQLAKSLASLYPDSPVIFDLLHLPDRLRARIERHGLRVVDRLVGLFLSRHYFKKFTAIVVPESTSLYLRKMGVKKPLMVWTGHGAGDRAIGFANHLRRFDFLTIPGRKVEKRMLQKGLIRPGAYHRGTYAKFDVVQRLAARGQKLFDNDRPTVLYNPHFVKRLSSWTCMGQDVLDYFAQQDRYNLIFAPHFRLFDNDRTSGEALKQRYGHHRHMLLDPGSQQSIDMTYTMAADLYLGDVSSQVAEFMIRPRPCLFLNAHQAEWRGNPNYQFWTLGPIIETTENLGASVEEAFRSHPRFLERQRQYVLETFENTGDKPTAPAAADAIIDFLRRTA</sequence>
<organism evidence="1 2">
    <name type="scientific">Gluconobacter wancherniae NBRC 103581</name>
    <dbReference type="NCBI Taxonomy" id="656744"/>
    <lineage>
        <taxon>Bacteria</taxon>
        <taxon>Pseudomonadati</taxon>
        <taxon>Pseudomonadota</taxon>
        <taxon>Alphaproteobacteria</taxon>
        <taxon>Acetobacterales</taxon>
        <taxon>Acetobacteraceae</taxon>
        <taxon>Gluconobacter</taxon>
    </lineage>
</organism>
<reference evidence="1 2" key="1">
    <citation type="submission" date="2019-07" db="EMBL/GenBank/DDBJ databases">
        <title>Whole genome shotgun sequence of Gluconobacter wancherniae NBRC 103581.</title>
        <authorList>
            <person name="Hosoyama A."/>
            <person name="Uohara A."/>
            <person name="Ohji S."/>
            <person name="Ichikawa N."/>
        </authorList>
    </citation>
    <scope>NUCLEOTIDE SEQUENCE [LARGE SCALE GENOMIC DNA]</scope>
    <source>
        <strain evidence="1 2">NBRC 103581</strain>
    </source>
</reference>
<dbReference type="Gene3D" id="3.40.50.12580">
    <property type="match status" value="1"/>
</dbReference>
<comment type="caution">
    <text evidence="1">The sequence shown here is derived from an EMBL/GenBank/DDBJ whole genome shotgun (WGS) entry which is preliminary data.</text>
</comment>
<name>A0A511AXI3_9PROT</name>
<gene>
    <name evidence="1" type="ORF">GWA01_06900</name>
</gene>
<dbReference type="InterPro" id="IPR043148">
    <property type="entry name" value="TagF_C"/>
</dbReference>
<accession>A0A511AXI3</accession>
<dbReference type="RefSeq" id="WP_146794036.1">
    <property type="nucleotide sequence ID" value="NZ_BARC01000004.1"/>
</dbReference>
<dbReference type="EMBL" id="BJUZ01000001">
    <property type="protein sequence ID" value="GEK92920.1"/>
    <property type="molecule type" value="Genomic_DNA"/>
</dbReference>
<evidence type="ECO:0000313" key="1">
    <source>
        <dbReference type="EMBL" id="GEK92920.1"/>
    </source>
</evidence>
<keyword evidence="2" id="KW-1185">Reference proteome</keyword>
<dbReference type="GO" id="GO:0016740">
    <property type="term" value="F:transferase activity"/>
    <property type="evidence" value="ECO:0007669"/>
    <property type="project" value="UniProtKB-KW"/>
</dbReference>
<keyword evidence="1" id="KW-0808">Transferase</keyword>
<protein>
    <submittedName>
        <fullName evidence="1">Glycerophosphotransferase</fullName>
    </submittedName>
</protein>
<dbReference type="SUPFAM" id="SSF53756">
    <property type="entry name" value="UDP-Glycosyltransferase/glycogen phosphorylase"/>
    <property type="match status" value="1"/>
</dbReference>
<proteinExistence type="predicted"/>